<organism evidence="8 9">
    <name type="scientific">Sulfobacillus thermosulfidooxidans (strain DSM 9293 / VKM B-1269 / AT-1)</name>
    <dbReference type="NCBI Taxonomy" id="929705"/>
    <lineage>
        <taxon>Bacteria</taxon>
        <taxon>Bacillati</taxon>
        <taxon>Bacillota</taxon>
        <taxon>Clostridia</taxon>
        <taxon>Eubacteriales</taxon>
        <taxon>Clostridiales Family XVII. Incertae Sedis</taxon>
        <taxon>Sulfobacillus</taxon>
    </lineage>
</organism>
<comment type="similarity">
    <text evidence="2">Belongs to the class-I pyridoxal-phosphate-dependent aminotransferase family.</text>
</comment>
<comment type="cofactor">
    <cofactor evidence="1">
        <name>pyridoxal 5'-phosphate</name>
        <dbReference type="ChEBI" id="CHEBI:597326"/>
    </cofactor>
</comment>
<dbReference type="InterPro" id="IPR015422">
    <property type="entry name" value="PyrdxlP-dep_Trfase_small"/>
</dbReference>
<sequence>MSVSEMKSSSSHNSLLSGSTLDFQLSNLFASGLDFARGIAASDFTSLPVNKDAQMIALGFGLPDPELFSIDDLRDAADKALRTDGLRALQYGGGSGMAQLPEWIRTIQAARRQIPCQPGELVLTHGSSQAMDLIARVFLNPGDEVWFERPTYFGAIKIFGLRGAVERDFPMDEDGLIVDAVQEELARRRRNGEPLPKLFYTIPNYQNPSGRSMTLARRQQLIHLAQQYHFLIVEDDAYGDLGFDGEMLPTLRQLCPSHVLYLNTFSKTIAPGFRVGWIMAPAEAVAKIREVKAEGANGGFVQEVLSRFLESIDYEAHIAHLKTHYQSRRDAMLEALERDFRALCEWTKPSGGFFVWLTLPSTTRLSQMMAFSEKMGVSFVPGTAFYVGDGGQNHIRLSFSLYPPEAITEGMKRLKQLIESVQP</sequence>
<dbReference type="PANTHER" id="PTHR42790">
    <property type="entry name" value="AMINOTRANSFERASE"/>
    <property type="match status" value="1"/>
</dbReference>
<proteinExistence type="inferred from homology"/>
<dbReference type="PANTHER" id="PTHR42790:SF19">
    <property type="entry name" value="KYNURENINE_ALPHA-AMINOADIPATE AMINOTRANSFERASE, MITOCHONDRIAL"/>
    <property type="match status" value="1"/>
</dbReference>
<dbReference type="Gene3D" id="3.40.640.10">
    <property type="entry name" value="Type I PLP-dependent aspartate aminotransferase-like (Major domain)"/>
    <property type="match status" value="1"/>
</dbReference>
<dbReference type="STRING" id="28034.BFX07_02090"/>
<evidence type="ECO:0000256" key="5">
    <source>
        <dbReference type="ARBA" id="ARBA00022679"/>
    </source>
</evidence>
<dbReference type="GO" id="GO:1901605">
    <property type="term" value="P:alpha-amino acid metabolic process"/>
    <property type="evidence" value="ECO:0007669"/>
    <property type="project" value="TreeGrafter"/>
</dbReference>
<evidence type="ECO:0000259" key="7">
    <source>
        <dbReference type="Pfam" id="PF00155"/>
    </source>
</evidence>
<name>A0A1W1WF27_SULTA</name>
<dbReference type="InterPro" id="IPR004839">
    <property type="entry name" value="Aminotransferase_I/II_large"/>
</dbReference>
<dbReference type="AlphaFoldDB" id="A0A1W1WF27"/>
<evidence type="ECO:0000313" key="9">
    <source>
        <dbReference type="Proteomes" id="UP000192660"/>
    </source>
</evidence>
<dbReference type="GO" id="GO:0008483">
    <property type="term" value="F:transaminase activity"/>
    <property type="evidence" value="ECO:0007669"/>
    <property type="project" value="UniProtKB-KW"/>
</dbReference>
<dbReference type="FunFam" id="3.40.640.10:FF:000053">
    <property type="entry name" value="Aminotransferase, class I"/>
    <property type="match status" value="1"/>
</dbReference>
<dbReference type="Proteomes" id="UP000192660">
    <property type="component" value="Unassembled WGS sequence"/>
</dbReference>
<comment type="subunit">
    <text evidence="3">Homodimer.</text>
</comment>
<dbReference type="OrthoDB" id="9808770at2"/>
<dbReference type="InterPro" id="IPR050859">
    <property type="entry name" value="Class-I_PLP-dep_aminotransf"/>
</dbReference>
<evidence type="ECO:0000256" key="4">
    <source>
        <dbReference type="ARBA" id="ARBA00022576"/>
    </source>
</evidence>
<dbReference type="Gene3D" id="3.90.1150.10">
    <property type="entry name" value="Aspartate Aminotransferase, domain 1"/>
    <property type="match status" value="1"/>
</dbReference>
<evidence type="ECO:0000256" key="6">
    <source>
        <dbReference type="ARBA" id="ARBA00022898"/>
    </source>
</evidence>
<dbReference type="InterPro" id="IPR015424">
    <property type="entry name" value="PyrdxlP-dep_Trfase"/>
</dbReference>
<reference evidence="9" key="1">
    <citation type="submission" date="2017-04" db="EMBL/GenBank/DDBJ databases">
        <authorList>
            <person name="Varghese N."/>
            <person name="Submissions S."/>
        </authorList>
    </citation>
    <scope>NUCLEOTIDE SEQUENCE [LARGE SCALE GENOMIC DNA]</scope>
    <source>
        <strain evidence="9">DSM 9293</strain>
    </source>
</reference>
<protein>
    <submittedName>
        <fullName evidence="8">2-aminoadipate transaminase</fullName>
    </submittedName>
</protein>
<dbReference type="Pfam" id="PF00155">
    <property type="entry name" value="Aminotran_1_2"/>
    <property type="match status" value="1"/>
</dbReference>
<keyword evidence="9" id="KW-1185">Reference proteome</keyword>
<accession>A0A1W1WF27</accession>
<feature type="domain" description="Aminotransferase class I/classII large" evidence="7">
    <location>
        <begin position="74"/>
        <end position="414"/>
    </location>
</feature>
<keyword evidence="6" id="KW-0663">Pyridoxal phosphate</keyword>
<evidence type="ECO:0000256" key="1">
    <source>
        <dbReference type="ARBA" id="ARBA00001933"/>
    </source>
</evidence>
<evidence type="ECO:0000256" key="2">
    <source>
        <dbReference type="ARBA" id="ARBA00007441"/>
    </source>
</evidence>
<dbReference type="SUPFAM" id="SSF53383">
    <property type="entry name" value="PLP-dependent transferases"/>
    <property type="match status" value="1"/>
</dbReference>
<dbReference type="RefSeq" id="WP_084661386.1">
    <property type="nucleotide sequence ID" value="NZ_FWWY01000001.1"/>
</dbReference>
<evidence type="ECO:0000313" key="8">
    <source>
        <dbReference type="EMBL" id="SMC04876.1"/>
    </source>
</evidence>
<keyword evidence="4" id="KW-0032">Aminotransferase</keyword>
<dbReference type="GO" id="GO:0030170">
    <property type="term" value="F:pyridoxal phosphate binding"/>
    <property type="evidence" value="ECO:0007669"/>
    <property type="project" value="InterPro"/>
</dbReference>
<dbReference type="CDD" id="cd00609">
    <property type="entry name" value="AAT_like"/>
    <property type="match status" value="1"/>
</dbReference>
<keyword evidence="5" id="KW-0808">Transferase</keyword>
<evidence type="ECO:0000256" key="3">
    <source>
        <dbReference type="ARBA" id="ARBA00011738"/>
    </source>
</evidence>
<gene>
    <name evidence="8" type="ORF">SAMN00768000_1892</name>
</gene>
<dbReference type="InterPro" id="IPR015421">
    <property type="entry name" value="PyrdxlP-dep_Trfase_major"/>
</dbReference>
<dbReference type="EMBL" id="FWWY01000001">
    <property type="protein sequence ID" value="SMC04876.1"/>
    <property type="molecule type" value="Genomic_DNA"/>
</dbReference>